<dbReference type="OMA" id="QNEFSIM"/>
<keyword evidence="1" id="KW-1185">Reference proteome</keyword>
<dbReference type="PANTHER" id="PTHR31296">
    <property type="entry name" value="UPF0565 PROTEIN C2ORF69"/>
    <property type="match status" value="1"/>
</dbReference>
<organism evidence="1 2">
    <name type="scientific">Romanomermis culicivorax</name>
    <name type="common">Nematode worm</name>
    <dbReference type="NCBI Taxonomy" id="13658"/>
    <lineage>
        <taxon>Eukaryota</taxon>
        <taxon>Metazoa</taxon>
        <taxon>Ecdysozoa</taxon>
        <taxon>Nematoda</taxon>
        <taxon>Enoplea</taxon>
        <taxon>Dorylaimia</taxon>
        <taxon>Mermithida</taxon>
        <taxon>Mermithoidea</taxon>
        <taxon>Mermithidae</taxon>
        <taxon>Romanomermis</taxon>
    </lineage>
</organism>
<protein>
    <submittedName>
        <fullName evidence="2">Uncharacterized protein</fullName>
    </submittedName>
</protein>
<dbReference type="WBParaSite" id="nRc.2.0.1.t05447-RA">
    <property type="protein sequence ID" value="nRc.2.0.1.t05447-RA"/>
    <property type="gene ID" value="nRc.2.0.1.g05447"/>
</dbReference>
<sequence length="283" mass="32776">MTSSSIFRLVAGLQGRFNDLFFRPIFPTNDETSGIAGLVIFFPGDCQTYESEMSKHPENKVYAKSWCFERTAELLARKFPADHVTIVKPSKMSRGTFACFENFVAMEDDTYGIPRHSDNYQAWTHLQLLIENLYKNLHINFACLSGVKLIGFSKGCVVLNQLLFELPHFVQKSPDSAQFSAKISDFYFLDGGHNGGRNAWITDKSLLECCFGEVFSDKRVKVHVHMTPYQLQDRRRPYINREEKIFSTILKEVLGKRFERNVHFENEYGDIDLHFRILEEFQP</sequence>
<name>A0A915HV79_ROMCU</name>
<proteinExistence type="predicted"/>
<dbReference type="AlphaFoldDB" id="A0A915HV79"/>
<dbReference type="InterPro" id="IPR018881">
    <property type="entry name" value="C2orf69_mit"/>
</dbReference>
<accession>A0A915HV79</accession>
<evidence type="ECO:0000313" key="2">
    <source>
        <dbReference type="WBParaSite" id="nRc.2.0.1.t05447-RA"/>
    </source>
</evidence>
<dbReference type="GO" id="GO:0005739">
    <property type="term" value="C:mitochondrion"/>
    <property type="evidence" value="ECO:0007669"/>
    <property type="project" value="TreeGrafter"/>
</dbReference>
<dbReference type="PANTHER" id="PTHR31296:SF1">
    <property type="entry name" value="MITOCHONDRIAL PROTEIN C2ORF69"/>
    <property type="match status" value="1"/>
</dbReference>
<evidence type="ECO:0000313" key="1">
    <source>
        <dbReference type="Proteomes" id="UP000887565"/>
    </source>
</evidence>
<reference evidence="2" key="1">
    <citation type="submission" date="2022-11" db="UniProtKB">
        <authorList>
            <consortium name="WormBaseParasite"/>
        </authorList>
    </citation>
    <scope>IDENTIFICATION</scope>
</reference>
<dbReference type="Proteomes" id="UP000887565">
    <property type="component" value="Unplaced"/>
</dbReference>
<dbReference type="Pfam" id="PF10561">
    <property type="entry name" value="C2orf69"/>
    <property type="match status" value="2"/>
</dbReference>